<dbReference type="Proteomes" id="UP001595979">
    <property type="component" value="Unassembled WGS sequence"/>
</dbReference>
<sequence>MPLAALAGIALLGHLFPAPVGTVLLTAAFTCGPLLLALRACRRLRDQLAQAEARVRLLDRLVHSDPLTHLHNRRALEQDLDRAVREDAGCWLAVIDVDGLKQINDTLGHAAGDDLLRRFACGFAGAVGPWGRAYRLSGDEFALLTRGEPMAEQVVAEVTREVRQVYREARASVGTARWQAGESGDAWLSRADRAMYRQKQDREVFAVPVRG</sequence>
<dbReference type="CDD" id="cd01949">
    <property type="entry name" value="GGDEF"/>
    <property type="match status" value="1"/>
</dbReference>
<dbReference type="EC" id="2.7.7.65" evidence="3"/>
<evidence type="ECO:0000313" key="3">
    <source>
        <dbReference type="EMBL" id="MFC5849402.1"/>
    </source>
</evidence>
<keyword evidence="1" id="KW-0175">Coiled coil</keyword>
<dbReference type="InterPro" id="IPR029787">
    <property type="entry name" value="Nucleotide_cyclase"/>
</dbReference>
<gene>
    <name evidence="3" type="ORF">ACFPQ6_13905</name>
</gene>
<organism evidence="3 4">
    <name type="scientific">Deinococcus petrolearius</name>
    <dbReference type="NCBI Taxonomy" id="1751295"/>
    <lineage>
        <taxon>Bacteria</taxon>
        <taxon>Thermotogati</taxon>
        <taxon>Deinococcota</taxon>
        <taxon>Deinococci</taxon>
        <taxon>Deinococcales</taxon>
        <taxon>Deinococcaceae</taxon>
        <taxon>Deinococcus</taxon>
    </lineage>
</organism>
<feature type="domain" description="GGDEF" evidence="2">
    <location>
        <begin position="88"/>
        <end position="211"/>
    </location>
</feature>
<dbReference type="InterPro" id="IPR050469">
    <property type="entry name" value="Diguanylate_Cyclase"/>
</dbReference>
<keyword evidence="3" id="KW-0548">Nucleotidyltransferase</keyword>
<feature type="coiled-coil region" evidence="1">
    <location>
        <begin position="34"/>
        <end position="61"/>
    </location>
</feature>
<evidence type="ECO:0000256" key="1">
    <source>
        <dbReference type="SAM" id="Coils"/>
    </source>
</evidence>
<dbReference type="InterPro" id="IPR000160">
    <property type="entry name" value="GGDEF_dom"/>
</dbReference>
<dbReference type="PANTHER" id="PTHR45138">
    <property type="entry name" value="REGULATORY COMPONENTS OF SENSORY TRANSDUCTION SYSTEM"/>
    <property type="match status" value="1"/>
</dbReference>
<evidence type="ECO:0000259" key="2">
    <source>
        <dbReference type="PROSITE" id="PS50887"/>
    </source>
</evidence>
<dbReference type="SUPFAM" id="SSF55073">
    <property type="entry name" value="Nucleotide cyclase"/>
    <property type="match status" value="1"/>
</dbReference>
<keyword evidence="4" id="KW-1185">Reference proteome</keyword>
<proteinExistence type="predicted"/>
<accession>A0ABW1DL93</accession>
<dbReference type="SMART" id="SM00267">
    <property type="entry name" value="GGDEF"/>
    <property type="match status" value="1"/>
</dbReference>
<evidence type="ECO:0000313" key="4">
    <source>
        <dbReference type="Proteomes" id="UP001595979"/>
    </source>
</evidence>
<dbReference type="PROSITE" id="PS50887">
    <property type="entry name" value="GGDEF"/>
    <property type="match status" value="1"/>
</dbReference>
<comment type="caution">
    <text evidence="3">The sequence shown here is derived from an EMBL/GenBank/DDBJ whole genome shotgun (WGS) entry which is preliminary data.</text>
</comment>
<name>A0ABW1DL93_9DEIO</name>
<protein>
    <submittedName>
        <fullName evidence="3">GGDEF domain-containing protein</fullName>
        <ecNumber evidence="3">2.7.7.65</ecNumber>
    </submittedName>
</protein>
<keyword evidence="3" id="KW-0808">Transferase</keyword>
<dbReference type="EMBL" id="JBHSOH010000020">
    <property type="protein sequence ID" value="MFC5849402.1"/>
    <property type="molecule type" value="Genomic_DNA"/>
</dbReference>
<dbReference type="InterPro" id="IPR043128">
    <property type="entry name" value="Rev_trsase/Diguanyl_cyclase"/>
</dbReference>
<dbReference type="NCBIfam" id="TIGR00254">
    <property type="entry name" value="GGDEF"/>
    <property type="match status" value="1"/>
</dbReference>
<reference evidence="4" key="1">
    <citation type="journal article" date="2019" name="Int. J. Syst. Evol. Microbiol.">
        <title>The Global Catalogue of Microorganisms (GCM) 10K type strain sequencing project: providing services to taxonomists for standard genome sequencing and annotation.</title>
        <authorList>
            <consortium name="The Broad Institute Genomics Platform"/>
            <consortium name="The Broad Institute Genome Sequencing Center for Infectious Disease"/>
            <person name="Wu L."/>
            <person name="Ma J."/>
        </authorList>
    </citation>
    <scope>NUCLEOTIDE SEQUENCE [LARGE SCALE GENOMIC DNA]</scope>
    <source>
        <strain evidence="4">CGMCC 1.15053</strain>
    </source>
</reference>
<dbReference type="GO" id="GO:0052621">
    <property type="term" value="F:diguanylate cyclase activity"/>
    <property type="evidence" value="ECO:0007669"/>
    <property type="project" value="UniProtKB-EC"/>
</dbReference>
<dbReference type="Pfam" id="PF00990">
    <property type="entry name" value="GGDEF"/>
    <property type="match status" value="1"/>
</dbReference>
<dbReference type="Gene3D" id="3.30.70.270">
    <property type="match status" value="1"/>
</dbReference>
<dbReference type="PANTHER" id="PTHR45138:SF9">
    <property type="entry name" value="DIGUANYLATE CYCLASE DGCM-RELATED"/>
    <property type="match status" value="1"/>
</dbReference>
<dbReference type="RefSeq" id="WP_380050508.1">
    <property type="nucleotide sequence ID" value="NZ_JBHSOH010000020.1"/>
</dbReference>